<dbReference type="GO" id="GO:0031012">
    <property type="term" value="C:extracellular matrix"/>
    <property type="evidence" value="ECO:0007669"/>
    <property type="project" value="TreeGrafter"/>
</dbReference>
<dbReference type="Proteomes" id="UP000677054">
    <property type="component" value="Unassembled WGS sequence"/>
</dbReference>
<dbReference type="PROSITE" id="PS51155">
    <property type="entry name" value="CHIT_BIND_RR_2"/>
    <property type="match status" value="1"/>
</dbReference>
<dbReference type="InterPro" id="IPR051217">
    <property type="entry name" value="Insect_Cuticle_Struc_Prot"/>
</dbReference>
<gene>
    <name evidence="4" type="ORF">DSTB1V02_LOCUS2463</name>
</gene>
<protein>
    <recommendedName>
        <fullName evidence="6">Pro-resilin</fullName>
    </recommendedName>
</protein>
<dbReference type="GO" id="GO:0042302">
    <property type="term" value="F:structural constituent of cuticle"/>
    <property type="evidence" value="ECO:0007669"/>
    <property type="project" value="UniProtKB-UniRule"/>
</dbReference>
<name>A0A7R8X8D7_9CRUS</name>
<organism evidence="4">
    <name type="scientific">Darwinula stevensoni</name>
    <dbReference type="NCBI Taxonomy" id="69355"/>
    <lineage>
        <taxon>Eukaryota</taxon>
        <taxon>Metazoa</taxon>
        <taxon>Ecdysozoa</taxon>
        <taxon>Arthropoda</taxon>
        <taxon>Crustacea</taxon>
        <taxon>Oligostraca</taxon>
        <taxon>Ostracoda</taxon>
        <taxon>Podocopa</taxon>
        <taxon>Podocopida</taxon>
        <taxon>Darwinulocopina</taxon>
        <taxon>Darwinuloidea</taxon>
        <taxon>Darwinulidae</taxon>
        <taxon>Darwinula</taxon>
    </lineage>
</organism>
<dbReference type="GO" id="GO:0005615">
    <property type="term" value="C:extracellular space"/>
    <property type="evidence" value="ECO:0007669"/>
    <property type="project" value="TreeGrafter"/>
</dbReference>
<evidence type="ECO:0000313" key="5">
    <source>
        <dbReference type="Proteomes" id="UP000677054"/>
    </source>
</evidence>
<feature type="signal peptide" evidence="3">
    <location>
        <begin position="1"/>
        <end position="20"/>
    </location>
</feature>
<keyword evidence="5" id="KW-1185">Reference proteome</keyword>
<dbReference type="Pfam" id="PF00379">
    <property type="entry name" value="Chitin_bind_4"/>
    <property type="match status" value="1"/>
</dbReference>
<keyword evidence="3" id="KW-0732">Signal</keyword>
<evidence type="ECO:0008006" key="6">
    <source>
        <dbReference type="Google" id="ProtNLM"/>
    </source>
</evidence>
<dbReference type="PANTHER" id="PTHR12236:SF79">
    <property type="entry name" value="CUTICULAR PROTEIN 50CB-RELATED"/>
    <property type="match status" value="1"/>
</dbReference>
<evidence type="ECO:0000313" key="4">
    <source>
        <dbReference type="EMBL" id="CAD7242499.1"/>
    </source>
</evidence>
<dbReference type="EMBL" id="CAJPEV010000276">
    <property type="protein sequence ID" value="CAG0883313.1"/>
    <property type="molecule type" value="Genomic_DNA"/>
</dbReference>
<dbReference type="AlphaFoldDB" id="A0A7R8X8D7"/>
<dbReference type="EMBL" id="LR899793">
    <property type="protein sequence ID" value="CAD7242499.1"/>
    <property type="molecule type" value="Genomic_DNA"/>
</dbReference>
<evidence type="ECO:0000256" key="1">
    <source>
        <dbReference type="ARBA" id="ARBA00022460"/>
    </source>
</evidence>
<dbReference type="OrthoDB" id="6363829at2759"/>
<dbReference type="InterPro" id="IPR000618">
    <property type="entry name" value="Insect_cuticle"/>
</dbReference>
<feature type="chain" id="PRO_5036209128" description="Pro-resilin" evidence="3">
    <location>
        <begin position="21"/>
        <end position="100"/>
    </location>
</feature>
<reference evidence="4" key="1">
    <citation type="submission" date="2020-11" db="EMBL/GenBank/DDBJ databases">
        <authorList>
            <person name="Tran Van P."/>
        </authorList>
    </citation>
    <scope>NUCLEOTIDE SEQUENCE</scope>
</reference>
<accession>A0A7R8X8D7</accession>
<proteinExistence type="predicted"/>
<keyword evidence="1 2" id="KW-0193">Cuticle</keyword>
<dbReference type="PANTHER" id="PTHR12236">
    <property type="entry name" value="STRUCTURAL CONTITUENT OF CUTICLE"/>
    <property type="match status" value="1"/>
</dbReference>
<sequence>MKSLSLLVLAFFALLAGVRSRPQEAPMPYNFQWDVNDEASGNFYGHEETGNENGLSTGEYRVLLPNGKLMKVSYTVEGDSGFKPIITYEDNYTPQGWGKR</sequence>
<evidence type="ECO:0000256" key="3">
    <source>
        <dbReference type="SAM" id="SignalP"/>
    </source>
</evidence>
<evidence type="ECO:0000256" key="2">
    <source>
        <dbReference type="PROSITE-ProRule" id="PRU00497"/>
    </source>
</evidence>